<feature type="region of interest" description="Disordered" evidence="2">
    <location>
        <begin position="1008"/>
        <end position="1088"/>
    </location>
</feature>
<feature type="region of interest" description="Disordered" evidence="2">
    <location>
        <begin position="923"/>
        <end position="996"/>
    </location>
</feature>
<name>A0AAW1S790_9CHLO</name>
<organism evidence="3 4">
    <name type="scientific">Apatococcus lobatus</name>
    <dbReference type="NCBI Taxonomy" id="904363"/>
    <lineage>
        <taxon>Eukaryota</taxon>
        <taxon>Viridiplantae</taxon>
        <taxon>Chlorophyta</taxon>
        <taxon>core chlorophytes</taxon>
        <taxon>Trebouxiophyceae</taxon>
        <taxon>Chlorellales</taxon>
        <taxon>Chlorellaceae</taxon>
        <taxon>Apatococcus</taxon>
    </lineage>
</organism>
<feature type="compositionally biased region" description="Basic and acidic residues" evidence="2">
    <location>
        <begin position="290"/>
        <end position="299"/>
    </location>
</feature>
<feature type="compositionally biased region" description="Polar residues" evidence="2">
    <location>
        <begin position="300"/>
        <end position="314"/>
    </location>
</feature>
<proteinExistence type="predicted"/>
<gene>
    <name evidence="3" type="ORF">WJX74_007897</name>
</gene>
<feature type="coiled-coil region" evidence="1">
    <location>
        <begin position="1152"/>
        <end position="1179"/>
    </location>
</feature>
<protein>
    <submittedName>
        <fullName evidence="3">Uncharacterized protein</fullName>
    </submittedName>
</protein>
<feature type="compositionally biased region" description="Low complexity" evidence="2">
    <location>
        <begin position="931"/>
        <end position="942"/>
    </location>
</feature>
<feature type="region of interest" description="Disordered" evidence="2">
    <location>
        <begin position="843"/>
        <end position="863"/>
    </location>
</feature>
<feature type="compositionally biased region" description="Low complexity" evidence="2">
    <location>
        <begin position="695"/>
        <end position="706"/>
    </location>
</feature>
<feature type="region of interest" description="Disordered" evidence="2">
    <location>
        <begin position="463"/>
        <end position="510"/>
    </location>
</feature>
<evidence type="ECO:0000313" key="3">
    <source>
        <dbReference type="EMBL" id="KAK9841558.1"/>
    </source>
</evidence>
<evidence type="ECO:0000313" key="4">
    <source>
        <dbReference type="Proteomes" id="UP001438707"/>
    </source>
</evidence>
<feature type="region of interest" description="Disordered" evidence="2">
    <location>
        <begin position="527"/>
        <end position="554"/>
    </location>
</feature>
<accession>A0AAW1S790</accession>
<feature type="compositionally biased region" description="Polar residues" evidence="2">
    <location>
        <begin position="724"/>
        <end position="741"/>
    </location>
</feature>
<dbReference type="AlphaFoldDB" id="A0AAW1S790"/>
<reference evidence="3 4" key="1">
    <citation type="journal article" date="2024" name="Nat. Commun.">
        <title>Phylogenomics reveals the evolutionary origins of lichenization in chlorophyte algae.</title>
        <authorList>
            <person name="Puginier C."/>
            <person name="Libourel C."/>
            <person name="Otte J."/>
            <person name="Skaloud P."/>
            <person name="Haon M."/>
            <person name="Grisel S."/>
            <person name="Petersen M."/>
            <person name="Berrin J.G."/>
            <person name="Delaux P.M."/>
            <person name="Dal Grande F."/>
            <person name="Keller J."/>
        </authorList>
    </citation>
    <scope>NUCLEOTIDE SEQUENCE [LARGE SCALE GENOMIC DNA]</scope>
    <source>
        <strain evidence="3 4">SAG 2145</strain>
    </source>
</reference>
<feature type="compositionally biased region" description="Pro residues" evidence="2">
    <location>
        <begin position="849"/>
        <end position="858"/>
    </location>
</feature>
<feature type="compositionally biased region" description="Polar residues" evidence="2">
    <location>
        <begin position="465"/>
        <end position="489"/>
    </location>
</feature>
<evidence type="ECO:0000256" key="2">
    <source>
        <dbReference type="SAM" id="MobiDB-lite"/>
    </source>
</evidence>
<evidence type="ECO:0000256" key="1">
    <source>
        <dbReference type="SAM" id="Coils"/>
    </source>
</evidence>
<dbReference type="Proteomes" id="UP001438707">
    <property type="component" value="Unassembled WGS sequence"/>
</dbReference>
<feature type="region of interest" description="Disordered" evidence="2">
    <location>
        <begin position="288"/>
        <end position="314"/>
    </location>
</feature>
<keyword evidence="1" id="KW-0175">Coiled coil</keyword>
<comment type="caution">
    <text evidence="3">The sequence shown here is derived from an EMBL/GenBank/DDBJ whole genome shotgun (WGS) entry which is preliminary data.</text>
</comment>
<feature type="compositionally biased region" description="Basic and acidic residues" evidence="2">
    <location>
        <begin position="591"/>
        <end position="600"/>
    </location>
</feature>
<feature type="compositionally biased region" description="Polar residues" evidence="2">
    <location>
        <begin position="967"/>
        <end position="980"/>
    </location>
</feature>
<dbReference type="EMBL" id="JALJOS010000003">
    <property type="protein sequence ID" value="KAK9841558.1"/>
    <property type="molecule type" value="Genomic_DNA"/>
</dbReference>
<feature type="region of interest" description="Disordered" evidence="2">
    <location>
        <begin position="1123"/>
        <end position="1151"/>
    </location>
</feature>
<sequence>MSDRDLMTLDLCHLPHTAVAEAKHLLSERDETQEVLRNMLSQLEECSSQAASLELLYAGLGDATAGYKGPVLQQLPAVQDETSAAELAGLQALVQQKRQQLHQLHLSSQDHARLEELKLTRSPGTSAKSDVDMIAAHRPAASSGVQQPYLPAKSQLARNVVVPPRRSPPASVDQQEISMLQNQCLLLRQLLHDDRVQSARHRKKAAVIIKGLKQQLQQQRHHHATRHVHEEAEQQLGALMGQLSQAEAALQAASARIASLQGEAEAATEQAYMADARLHQTKLQLQAAESRADAAERAMQEQSETTAGRDSPSRNLLETLVKEQQFSLCRLASENRDLQACLEQIQHLKLPLLKPSQPGQSRPETGLEAASPAGAGAAAPRSASLLLDRLFAQCESSERSFQPVSTDNTPPFPGTGAPLLEVAHAHPSLQHLCSEHASMLGNTPLQSLEDAHKSAENALPEVSMAGSSNSEPYHSNSKTANHLQLPQRSSSDHQDRPRLPPTAQPRSEPKSIYQLEALQAFKIRQNAHEQALESGPTLTMRPVSQPNGGDEVASHAATLQHLLQDDTQTETSCSSPDVFDPKLEVASLPDRHAAEADEARQTSGAPSSPEPGNISHDFRPMIPASAPGHEHALPSVMEAAQGSAEDSLQPKDRPGHPQTIAAPPSVRSQLAKASLESPTVRQMGIQPLDGRTPLAVSASMADDAAVPSEMRLKARGKPLDPTPSLDTGLTGLNDNGMSAAQSAEDKMPMQELVAVPDRPKRPSTQEPYIAVPCPDPAGPRVPSETPSLIEIPSSPHLVRPDDRSAWAKQKPAASTHAGEAALSAVAAAAVDHTAAQKLQGVLLDLNPHPGSPSKPASPPSRMQRLSARTALLLDQLGLPREVLPEPASPRKPRALLLDRLNDGLHPRQATAPAMSSFMRYALGQQPHKQHQQQQSSSLQDQSNPDNASGPGSEVHLMSEAPAVLHMSASQPLRPSKTLSESLAIPSGPPVRLTESPAAKHEALVQDAGLHSGQCTSPPPADNSAGPSADYGAVHDPIPSSFHTGPDSDPAGGARRTDAQPGHADPRLHAQPAPSGPSQQAMPDNSTAQQRLCSADYRHVPQQQSECRLLKAVSNRKDAKLAVRAGVSSTKAGRSRPTARQLARGVRDSKHGRLQAQQRAADLEHRNQALAQKCKRQSARQQALRTALMQHQHSLAEQQQVIELVAEPTTERMSQTTRRRALKGCSQQPCEPAWAQHLQTALQIFQQKHPQACLPDMYICARADS</sequence>
<feature type="region of interest" description="Disordered" evidence="2">
    <location>
        <begin position="591"/>
        <end position="817"/>
    </location>
</feature>
<feature type="region of interest" description="Disordered" evidence="2">
    <location>
        <begin position="353"/>
        <end position="375"/>
    </location>
</feature>
<feature type="compositionally biased region" description="Polar residues" evidence="2">
    <location>
        <begin position="1075"/>
        <end position="1088"/>
    </location>
</feature>
<keyword evidence="4" id="KW-1185">Reference proteome</keyword>